<dbReference type="RefSeq" id="WP_084233398.1">
    <property type="nucleotide sequence ID" value="NZ_FWXW01000001.1"/>
</dbReference>
<gene>
    <name evidence="7" type="ORF">SAMN02745168_0787</name>
</gene>
<dbReference type="PANTHER" id="PTHR30349">
    <property type="entry name" value="PHAGE INTEGRASE-RELATED"/>
    <property type="match status" value="1"/>
</dbReference>
<keyword evidence="8" id="KW-1185">Reference proteome</keyword>
<keyword evidence="3" id="KW-0229">DNA integration</keyword>
<keyword evidence="5" id="KW-0233">DNA recombination</keyword>
<evidence type="ECO:0000256" key="2">
    <source>
        <dbReference type="ARBA" id="ARBA00008857"/>
    </source>
</evidence>
<evidence type="ECO:0000256" key="4">
    <source>
        <dbReference type="ARBA" id="ARBA00023125"/>
    </source>
</evidence>
<dbReference type="InterPro" id="IPR002104">
    <property type="entry name" value="Integrase_catalytic"/>
</dbReference>
<dbReference type="GO" id="GO:0006310">
    <property type="term" value="P:DNA recombination"/>
    <property type="evidence" value="ECO:0007669"/>
    <property type="project" value="UniProtKB-KW"/>
</dbReference>
<dbReference type="AlphaFoldDB" id="A0A1W1YZU1"/>
<dbReference type="InterPro" id="IPR004107">
    <property type="entry name" value="Integrase_SAM-like_N"/>
</dbReference>
<dbReference type="InterPro" id="IPR050090">
    <property type="entry name" value="Tyrosine_recombinase_XerCD"/>
</dbReference>
<protein>
    <submittedName>
        <fullName evidence="7">Site-specific recombinase XerD</fullName>
    </submittedName>
</protein>
<evidence type="ECO:0000256" key="5">
    <source>
        <dbReference type="ARBA" id="ARBA00023172"/>
    </source>
</evidence>
<evidence type="ECO:0000313" key="8">
    <source>
        <dbReference type="Proteomes" id="UP000192790"/>
    </source>
</evidence>
<organism evidence="7 8">
    <name type="scientific">Papillibacter cinnamivorans DSM 12816</name>
    <dbReference type="NCBI Taxonomy" id="1122930"/>
    <lineage>
        <taxon>Bacteria</taxon>
        <taxon>Bacillati</taxon>
        <taxon>Bacillota</taxon>
        <taxon>Clostridia</taxon>
        <taxon>Eubacteriales</taxon>
        <taxon>Oscillospiraceae</taxon>
        <taxon>Papillibacter</taxon>
    </lineage>
</organism>
<dbReference type="Gene3D" id="1.10.443.10">
    <property type="entry name" value="Intergrase catalytic core"/>
    <property type="match status" value="1"/>
</dbReference>
<evidence type="ECO:0000256" key="1">
    <source>
        <dbReference type="ARBA" id="ARBA00003283"/>
    </source>
</evidence>
<dbReference type="CDD" id="cd01189">
    <property type="entry name" value="INT_ICEBs1_C_like"/>
    <property type="match status" value="1"/>
</dbReference>
<reference evidence="7 8" key="1">
    <citation type="submission" date="2017-04" db="EMBL/GenBank/DDBJ databases">
        <authorList>
            <person name="Afonso C.L."/>
            <person name="Miller P.J."/>
            <person name="Scott M.A."/>
            <person name="Spackman E."/>
            <person name="Goraichik I."/>
            <person name="Dimitrov K.M."/>
            <person name="Suarez D.L."/>
            <person name="Swayne D.E."/>
        </authorList>
    </citation>
    <scope>NUCLEOTIDE SEQUENCE [LARGE SCALE GENOMIC DNA]</scope>
    <source>
        <strain evidence="7 8">DSM 12816</strain>
    </source>
</reference>
<sequence length="461" mass="52609">MATARQRGKGYEIRVFLGYDVDGKKISRSIMWIPEPGMTPHQIVKELERQKILLDEKVKHGKVLGGNIRFAEFAERWFEDYAEKHCKKKTVSMYRELMKRITPAIGHIKLEKLQPQHLLSFYSNLEETGIRSDVKYKSIDGFGGILTEKGISKTILAQKAEVSIAVLDSCTTGKNVSEKSAKKIAIALNREINQLFVPVNKDKALSSKTILHYHRLISSILSTAVKWQVIYSNPCSRVDPPKLERKEAKYLDEVETRHLLELLECEPVQFKTIIKLLIYTGMRRGELCGLEWDDVKFDSHTIHIGRSSLYLPGSGIYEDTPKNESSNRVIKISSDAIAMLREYEKWQIEQRTKLGDQWVETRRLFTAWNGKPIHPDTVSGYFKKFIKKNNLPDISVHSLRHTNATLLIASGIPLSNVKSRLGHAQETTTRNIYNHAIKSMDAAAAEVLEDILSPSRTHEKE</sequence>
<keyword evidence="4" id="KW-0238">DNA-binding</keyword>
<accession>A0A1W1YZU1</accession>
<dbReference type="PROSITE" id="PS51898">
    <property type="entry name" value="TYR_RECOMBINASE"/>
    <property type="match status" value="1"/>
</dbReference>
<evidence type="ECO:0000259" key="6">
    <source>
        <dbReference type="PROSITE" id="PS51898"/>
    </source>
</evidence>
<dbReference type="EMBL" id="FWXW01000001">
    <property type="protein sequence ID" value="SMC41341.1"/>
    <property type="molecule type" value="Genomic_DNA"/>
</dbReference>
<dbReference type="GO" id="GO:0003677">
    <property type="term" value="F:DNA binding"/>
    <property type="evidence" value="ECO:0007669"/>
    <property type="project" value="UniProtKB-KW"/>
</dbReference>
<dbReference type="SUPFAM" id="SSF56349">
    <property type="entry name" value="DNA breaking-rejoining enzymes"/>
    <property type="match status" value="2"/>
</dbReference>
<dbReference type="Pfam" id="PF14659">
    <property type="entry name" value="Phage_int_SAM_3"/>
    <property type="match status" value="1"/>
</dbReference>
<evidence type="ECO:0000256" key="3">
    <source>
        <dbReference type="ARBA" id="ARBA00022908"/>
    </source>
</evidence>
<dbReference type="PANTHER" id="PTHR30349:SF91">
    <property type="entry name" value="INTA PROTEIN"/>
    <property type="match status" value="1"/>
</dbReference>
<dbReference type="GO" id="GO:0015074">
    <property type="term" value="P:DNA integration"/>
    <property type="evidence" value="ECO:0007669"/>
    <property type="project" value="UniProtKB-KW"/>
</dbReference>
<dbReference type="Gene3D" id="1.10.150.130">
    <property type="match status" value="1"/>
</dbReference>
<comment type="similarity">
    <text evidence="2">Belongs to the 'phage' integrase family.</text>
</comment>
<dbReference type="Proteomes" id="UP000192790">
    <property type="component" value="Unassembled WGS sequence"/>
</dbReference>
<proteinExistence type="inferred from homology"/>
<dbReference type="InterPro" id="IPR011010">
    <property type="entry name" value="DNA_brk_join_enz"/>
</dbReference>
<comment type="function">
    <text evidence="1">Site-specific tyrosine recombinase, which acts by catalyzing the cutting and rejoining of the recombining DNA molecules.</text>
</comment>
<name>A0A1W1YZU1_9FIRM</name>
<dbReference type="InterPro" id="IPR013762">
    <property type="entry name" value="Integrase-like_cat_sf"/>
</dbReference>
<dbReference type="OrthoDB" id="198772at2"/>
<feature type="domain" description="Tyr recombinase" evidence="6">
    <location>
        <begin position="246"/>
        <end position="446"/>
    </location>
</feature>
<dbReference type="Pfam" id="PF00589">
    <property type="entry name" value="Phage_integrase"/>
    <property type="match status" value="1"/>
</dbReference>
<dbReference type="STRING" id="1122930.SAMN02745168_0787"/>
<evidence type="ECO:0000313" key="7">
    <source>
        <dbReference type="EMBL" id="SMC41341.1"/>
    </source>
</evidence>
<dbReference type="InterPro" id="IPR010998">
    <property type="entry name" value="Integrase_recombinase_N"/>
</dbReference>